<feature type="domain" description="Hypervirulence associated protein TUDOR" evidence="1">
    <location>
        <begin position="6"/>
        <end position="67"/>
    </location>
</feature>
<evidence type="ECO:0000313" key="3">
    <source>
        <dbReference type="Proteomes" id="UP001191082"/>
    </source>
</evidence>
<protein>
    <submittedName>
        <fullName evidence="2">DUF2945 domain-containing protein</fullName>
    </submittedName>
</protein>
<gene>
    <name evidence="2" type="ORF">FGK64_08100</name>
</gene>
<name>A0ABY2XAJ8_9RHOB</name>
<sequence>MTIRKGSTVQWDWGNGTAEGKVTERHEDRIERKINGSYISRNGSSDDPALVIEQDDGQKVLKLVSEVRHK</sequence>
<accession>A0ABY2XAJ8</accession>
<dbReference type="Pfam" id="PF11160">
    <property type="entry name" value="Hva1_TUDOR"/>
    <property type="match status" value="1"/>
</dbReference>
<dbReference type="Proteomes" id="UP001191082">
    <property type="component" value="Unassembled WGS sequence"/>
</dbReference>
<reference evidence="2 3" key="1">
    <citation type="submission" date="2019-05" db="EMBL/GenBank/DDBJ databases">
        <title>Marivita sp. nov. isolated from sea sediment.</title>
        <authorList>
            <person name="Kim W."/>
        </authorList>
    </citation>
    <scope>NUCLEOTIDE SEQUENCE [LARGE SCALE GENOMIC DNA]</scope>
    <source>
        <strain evidence="2 3">CAU 1492</strain>
    </source>
</reference>
<organism evidence="2 3">
    <name type="scientific">Arenibacterium halophilum</name>
    <dbReference type="NCBI Taxonomy" id="2583821"/>
    <lineage>
        <taxon>Bacteria</taxon>
        <taxon>Pseudomonadati</taxon>
        <taxon>Pseudomonadota</taxon>
        <taxon>Alphaproteobacteria</taxon>
        <taxon>Rhodobacterales</taxon>
        <taxon>Paracoccaceae</taxon>
        <taxon>Arenibacterium</taxon>
    </lineage>
</organism>
<evidence type="ECO:0000313" key="2">
    <source>
        <dbReference type="EMBL" id="TMV12757.1"/>
    </source>
</evidence>
<proteinExistence type="predicted"/>
<comment type="caution">
    <text evidence="2">The sequence shown here is derived from an EMBL/GenBank/DDBJ whole genome shotgun (WGS) entry which is preliminary data.</text>
</comment>
<keyword evidence="3" id="KW-1185">Reference proteome</keyword>
<dbReference type="EMBL" id="VCPC01000002">
    <property type="protein sequence ID" value="TMV12757.1"/>
    <property type="molecule type" value="Genomic_DNA"/>
</dbReference>
<dbReference type="InterPro" id="IPR021331">
    <property type="entry name" value="Hva1_TUDOR"/>
</dbReference>
<evidence type="ECO:0000259" key="1">
    <source>
        <dbReference type="Pfam" id="PF11160"/>
    </source>
</evidence>
<dbReference type="RefSeq" id="WP_138863312.1">
    <property type="nucleotide sequence ID" value="NZ_VCPC01000002.1"/>
</dbReference>